<evidence type="ECO:0000313" key="1">
    <source>
        <dbReference type="EMBL" id="ORA20271.1"/>
    </source>
</evidence>
<dbReference type="Proteomes" id="UP000192284">
    <property type="component" value="Unassembled WGS sequence"/>
</dbReference>
<dbReference type="EMBL" id="MVHE01000023">
    <property type="protein sequence ID" value="ORA20271.1"/>
    <property type="molecule type" value="Genomic_DNA"/>
</dbReference>
<organism evidence="1 2">
    <name type="scientific">Mycobacterium angelicum</name>
    <dbReference type="NCBI Taxonomy" id="470074"/>
    <lineage>
        <taxon>Bacteria</taxon>
        <taxon>Bacillati</taxon>
        <taxon>Actinomycetota</taxon>
        <taxon>Actinomycetes</taxon>
        <taxon>Mycobacteriales</taxon>
        <taxon>Mycobacteriaceae</taxon>
        <taxon>Mycobacterium</taxon>
    </lineage>
</organism>
<evidence type="ECO:0000313" key="2">
    <source>
        <dbReference type="Proteomes" id="UP000192284"/>
    </source>
</evidence>
<comment type="caution">
    <text evidence="1">The sequence shown here is derived from an EMBL/GenBank/DDBJ whole genome shotgun (WGS) entry which is preliminary data.</text>
</comment>
<accession>A0A1W9ZR56</accession>
<dbReference type="AlphaFoldDB" id="A0A1W9ZR56"/>
<sequence length="90" mass="8949">MVAPALRAASKIVADHAARVASSLEHLIGSSEISGVAAAAMHVALDEYCAACDQRLSSASAALTVASGAFAATDETNSAALASVRSVHLL</sequence>
<keyword evidence="2" id="KW-1185">Reference proteome</keyword>
<proteinExistence type="predicted"/>
<name>A0A1W9ZR56_MYCAN</name>
<protein>
    <submittedName>
        <fullName evidence="1">Uncharacterized protein</fullName>
    </submittedName>
</protein>
<gene>
    <name evidence="1" type="ORF">BST12_15380</name>
</gene>
<reference evidence="1 2" key="1">
    <citation type="submission" date="2017-02" db="EMBL/GenBank/DDBJ databases">
        <title>The new phylogeny of genus Mycobacterium.</title>
        <authorList>
            <person name="Tortoli E."/>
            <person name="Trovato A."/>
            <person name="Cirillo D.M."/>
        </authorList>
    </citation>
    <scope>NUCLEOTIDE SEQUENCE [LARGE SCALE GENOMIC DNA]</scope>
    <source>
        <strain evidence="1 2">DSM 45057</strain>
    </source>
</reference>